<protein>
    <submittedName>
        <fullName evidence="1">Uncharacterized protein</fullName>
    </submittedName>
</protein>
<dbReference type="EMBL" id="LNXY01000020">
    <property type="protein sequence ID" value="KTC87847.1"/>
    <property type="molecule type" value="Genomic_DNA"/>
</dbReference>
<organism evidence="1 2">
    <name type="scientific">Legionella drozanskii LLAP-1</name>
    <dbReference type="NCBI Taxonomy" id="1212489"/>
    <lineage>
        <taxon>Bacteria</taxon>
        <taxon>Pseudomonadati</taxon>
        <taxon>Pseudomonadota</taxon>
        <taxon>Gammaproteobacteria</taxon>
        <taxon>Legionellales</taxon>
        <taxon>Legionellaceae</taxon>
        <taxon>Legionella</taxon>
    </lineage>
</organism>
<proteinExistence type="predicted"/>
<dbReference type="AlphaFoldDB" id="A0A0W0SWU8"/>
<comment type="caution">
    <text evidence="1">The sequence shown here is derived from an EMBL/GenBank/DDBJ whole genome shotgun (WGS) entry which is preliminary data.</text>
</comment>
<gene>
    <name evidence="1" type="ORF">Ldro_1466</name>
</gene>
<sequence length="286" mass="34046">MGYDLRIPKDEHFFNSVLYGSWKNLNHYDLRLVFKPNPYQKWKISDKGQYLRGVISMLGHLDIAYECLTGKFWREVLRRKQLVNTISNSEEVSKNIFTFNELYSVLDKDQSIKEKLVSEYRFESEKLAKKYIKANFEDSLEYLVHRNVFSRIYQWRCEFCGKSNVVSIDNLKNINHCKICMEQYNLPINFEWKYRLNEFVWNALCKSNNGLSVLWTIGFLHENLRDDFFYLPEVQLFNDARAKAPTIEVDLLCVIDGKLYVGEVKKTVSQYLAKQEDISKFIEVRE</sequence>
<accession>A0A0W0SWU8</accession>
<evidence type="ECO:0000313" key="2">
    <source>
        <dbReference type="Proteomes" id="UP000054736"/>
    </source>
</evidence>
<reference evidence="1 2" key="1">
    <citation type="submission" date="2015-11" db="EMBL/GenBank/DDBJ databases">
        <title>Genomic analysis of 38 Legionella species identifies large and diverse effector repertoires.</title>
        <authorList>
            <person name="Burstein D."/>
            <person name="Amaro F."/>
            <person name="Zusman T."/>
            <person name="Lifshitz Z."/>
            <person name="Cohen O."/>
            <person name="Gilbert J.A."/>
            <person name="Pupko T."/>
            <person name="Shuman H.A."/>
            <person name="Segal G."/>
        </authorList>
    </citation>
    <scope>NUCLEOTIDE SEQUENCE [LARGE SCALE GENOMIC DNA]</scope>
    <source>
        <strain evidence="1 2">ATCC 700990</strain>
    </source>
</reference>
<dbReference type="Proteomes" id="UP000054736">
    <property type="component" value="Unassembled WGS sequence"/>
</dbReference>
<dbReference type="PATRIC" id="fig|1212489.4.peg.1553"/>
<dbReference type="STRING" id="1212489.Ldro_1466"/>
<evidence type="ECO:0000313" key="1">
    <source>
        <dbReference type="EMBL" id="KTC87847.1"/>
    </source>
</evidence>
<dbReference type="RefSeq" id="WP_058495760.1">
    <property type="nucleotide sequence ID" value="NZ_CAAAIU010000002.1"/>
</dbReference>
<keyword evidence="2" id="KW-1185">Reference proteome</keyword>
<dbReference type="OrthoDB" id="7056423at2"/>
<name>A0A0W0SWU8_9GAMM</name>